<name>G8R6X4_OWEHD</name>
<dbReference type="AlphaFoldDB" id="G8R6X4"/>
<dbReference type="EMBL" id="CP003156">
    <property type="protein sequence ID" value="AEV32309.1"/>
    <property type="molecule type" value="Genomic_DNA"/>
</dbReference>
<dbReference type="Proteomes" id="UP000005631">
    <property type="component" value="Chromosome"/>
</dbReference>
<organism evidence="1 2">
    <name type="scientific">Owenweeksia hongkongensis (strain DSM 17368 / CIP 108786 / JCM 12287 / NRRL B-23963 / UST20020801)</name>
    <dbReference type="NCBI Taxonomy" id="926562"/>
    <lineage>
        <taxon>Bacteria</taxon>
        <taxon>Pseudomonadati</taxon>
        <taxon>Bacteroidota</taxon>
        <taxon>Flavobacteriia</taxon>
        <taxon>Flavobacteriales</taxon>
        <taxon>Owenweeksiaceae</taxon>
        <taxon>Owenweeksia</taxon>
    </lineage>
</organism>
<gene>
    <name evidence="1" type="ordered locus">Oweho_1310</name>
</gene>
<accession>G8R6X4</accession>
<evidence type="ECO:0000313" key="1">
    <source>
        <dbReference type="EMBL" id="AEV32309.1"/>
    </source>
</evidence>
<dbReference type="OrthoDB" id="1406707at2"/>
<proteinExistence type="predicted"/>
<evidence type="ECO:0000313" key="2">
    <source>
        <dbReference type="Proteomes" id="UP000005631"/>
    </source>
</evidence>
<reference evidence="1 2" key="1">
    <citation type="journal article" date="2012" name="Stand. Genomic Sci.">
        <title>Genome sequence of the orange-pigmented seawater bacterium Owenweeksia hongkongensis type strain (UST20020801(T)).</title>
        <authorList>
            <person name="Riedel T."/>
            <person name="Held B."/>
            <person name="Nolan M."/>
            <person name="Lucas S."/>
            <person name="Lapidus A."/>
            <person name="Tice H."/>
            <person name="Del Rio T.G."/>
            <person name="Cheng J.F."/>
            <person name="Han C."/>
            <person name="Tapia R."/>
            <person name="Goodwin L.A."/>
            <person name="Pitluck S."/>
            <person name="Liolios K."/>
            <person name="Mavromatis K."/>
            <person name="Pagani I."/>
            <person name="Ivanova N."/>
            <person name="Mikhailova N."/>
            <person name="Pati A."/>
            <person name="Chen A."/>
            <person name="Palaniappan K."/>
            <person name="Rohde M."/>
            <person name="Tindall B.J."/>
            <person name="Detter J.C."/>
            <person name="Goker M."/>
            <person name="Woyke T."/>
            <person name="Bristow J."/>
            <person name="Eisen J.A."/>
            <person name="Markowitz V."/>
            <person name="Hugenholtz P."/>
            <person name="Klenk H.P."/>
            <person name="Kyrpides N.C."/>
        </authorList>
    </citation>
    <scope>NUCLEOTIDE SEQUENCE</scope>
    <source>
        <strain evidence="2">DSM 17368 / JCM 12287 / NRRL B-23963</strain>
    </source>
</reference>
<dbReference type="HOGENOM" id="CLU_770958_0_0_10"/>
<sequence>MKIVKVKPLEIIRVAEGAHDSLDMNSQSEKDPEKLMKHAINNIKRTGNSSYLAIIPETNEAFTFIPVVEDNRFYVTKFPNPVQLYFSLAFANYQFSVKARNNIVSQKEEGVYLHFVNEYLYNWNLQYRISTIIFLHSTVEAFVNYQMPDEYVYKQVVEGKEKGQFIKVVKEYSKEQTERYIDFKEKVSKVIPEVSQVDFYKDHKPIYDRIMNLNKLRNDIIHLRSAKSGNQSQFNKAFSNVMNANLEDYVEAVKSFINIIEPDFIEFDEVSGDNKRTLTIKLPHYKSCGLSIDMFIKMLETPAEKVIYNLPKSEDKDFYSFKTWFLQSLNSMAKSQLIYLPDIKDMGEEIHVEVVKTEKGMRVSQPV</sequence>
<dbReference type="RefSeq" id="WP_014201665.1">
    <property type="nucleotide sequence ID" value="NC_016599.1"/>
</dbReference>
<dbReference type="KEGG" id="oho:Oweho_1310"/>
<protein>
    <submittedName>
        <fullName evidence="1">Uncharacterized protein</fullName>
    </submittedName>
</protein>
<dbReference type="eggNOG" id="ENOG5033MR1">
    <property type="taxonomic scope" value="Bacteria"/>
</dbReference>
<keyword evidence="2" id="KW-1185">Reference proteome</keyword>